<evidence type="ECO:0000313" key="2">
    <source>
        <dbReference type="EMBL" id="CAA6817974.1"/>
    </source>
</evidence>
<feature type="transmembrane region" description="Helical" evidence="1">
    <location>
        <begin position="290"/>
        <end position="307"/>
    </location>
</feature>
<name>A0A6S6TF55_9GAMM</name>
<dbReference type="EMBL" id="CACVAV010000281">
    <property type="protein sequence ID" value="CAA6817974.1"/>
    <property type="molecule type" value="Genomic_DNA"/>
</dbReference>
<keyword evidence="1" id="KW-1133">Transmembrane helix</keyword>
<gene>
    <name evidence="2" type="ORF">HELGO_WM48941</name>
</gene>
<sequence>MSNEHHSPASMNTANQEPRLIDSRFALRHLLTKTALADIYWANDLHNATETSPEKNVLILLVTPALVHQQGFDDAWQQTLSRPPPPSTAYPHIIAYGENSGEYWLALNNIDGELLSERIKALDERGLPPDGALDMLENISHVLSGIQAGPFGYLEPGAIQQTPTGYIILNAPLVKVQQQLTTSSRAATNKLALHSGYISPSVAVGDTPVTEDDTFSSAALLYALLAGAAPYGERSTLTSVTQEYRPAPLKKLSKSSWEVLSSALAFQRKPRAENPDKLLTALRKANKRNILFPVTVAAALGVMAFAMY</sequence>
<evidence type="ECO:0000256" key="1">
    <source>
        <dbReference type="SAM" id="Phobius"/>
    </source>
</evidence>
<dbReference type="SUPFAM" id="SSF56112">
    <property type="entry name" value="Protein kinase-like (PK-like)"/>
    <property type="match status" value="1"/>
</dbReference>
<dbReference type="Gene3D" id="1.10.510.10">
    <property type="entry name" value="Transferase(Phosphotransferase) domain 1"/>
    <property type="match status" value="1"/>
</dbReference>
<feature type="non-terminal residue" evidence="2">
    <location>
        <position position="308"/>
    </location>
</feature>
<dbReference type="InterPro" id="IPR011009">
    <property type="entry name" value="Kinase-like_dom_sf"/>
</dbReference>
<protein>
    <recommendedName>
        <fullName evidence="3">Serine/threonine protein kinase</fullName>
    </recommendedName>
</protein>
<reference evidence="2" key="1">
    <citation type="submission" date="2020-01" db="EMBL/GenBank/DDBJ databases">
        <authorList>
            <person name="Meier V. D."/>
            <person name="Meier V D."/>
        </authorList>
    </citation>
    <scope>NUCLEOTIDE SEQUENCE</scope>
    <source>
        <strain evidence="2">HLG_WM_MAG_08</strain>
    </source>
</reference>
<evidence type="ECO:0008006" key="3">
    <source>
        <dbReference type="Google" id="ProtNLM"/>
    </source>
</evidence>
<dbReference type="AlphaFoldDB" id="A0A6S6TF55"/>
<organism evidence="2">
    <name type="scientific">uncultured Thiotrichaceae bacterium</name>
    <dbReference type="NCBI Taxonomy" id="298394"/>
    <lineage>
        <taxon>Bacteria</taxon>
        <taxon>Pseudomonadati</taxon>
        <taxon>Pseudomonadota</taxon>
        <taxon>Gammaproteobacteria</taxon>
        <taxon>Thiotrichales</taxon>
        <taxon>Thiotrichaceae</taxon>
        <taxon>environmental samples</taxon>
    </lineage>
</organism>
<keyword evidence="1" id="KW-0472">Membrane</keyword>
<proteinExistence type="predicted"/>
<keyword evidence="1" id="KW-0812">Transmembrane</keyword>
<accession>A0A6S6TF55</accession>